<dbReference type="GO" id="GO:0034220">
    <property type="term" value="P:monoatomic ion transmembrane transport"/>
    <property type="evidence" value="ECO:0007669"/>
    <property type="project" value="UniProtKB-KW"/>
</dbReference>
<keyword evidence="6" id="KW-0813">Transport</keyword>
<keyword evidence="13" id="KW-0406">Ion transport</keyword>
<dbReference type="InterPro" id="IPR054634">
    <property type="entry name" value="T3SS_HrpZ"/>
</dbReference>
<comment type="subunit">
    <text evidence="4">Homomultimeric.</text>
</comment>
<feature type="region of interest" description="Disordered" evidence="16">
    <location>
        <begin position="197"/>
        <end position="219"/>
    </location>
</feature>
<evidence type="ECO:0000313" key="18">
    <source>
        <dbReference type="Proteomes" id="UP000050562"/>
    </source>
</evidence>
<name>A0A0P9YT52_9PSED</name>
<organism evidence="17 18">
    <name type="scientific">Pseudomonas syringae pv. primulae</name>
    <dbReference type="NCBI Taxonomy" id="251707"/>
    <lineage>
        <taxon>Bacteria</taxon>
        <taxon>Pseudomonadati</taxon>
        <taxon>Pseudomonadota</taxon>
        <taxon>Gammaproteobacteria</taxon>
        <taxon>Pseudomonadales</taxon>
        <taxon>Pseudomonadaceae</taxon>
        <taxon>Pseudomonas</taxon>
    </lineage>
</organism>
<dbReference type="GO" id="GO:0020002">
    <property type="term" value="C:host cell plasma membrane"/>
    <property type="evidence" value="ECO:0007669"/>
    <property type="project" value="UniProtKB-SubCell"/>
</dbReference>
<comment type="similarity">
    <text evidence="3">Belongs to the harpin HrpZ family.</text>
</comment>
<dbReference type="RefSeq" id="WP_057409090.1">
    <property type="nucleotide sequence ID" value="NZ_LJRC01000112.1"/>
</dbReference>
<evidence type="ECO:0000256" key="3">
    <source>
        <dbReference type="ARBA" id="ARBA00009821"/>
    </source>
</evidence>
<evidence type="ECO:0000256" key="6">
    <source>
        <dbReference type="ARBA" id="ARBA00022448"/>
    </source>
</evidence>
<evidence type="ECO:0000256" key="2">
    <source>
        <dbReference type="ARBA" id="ARBA00004613"/>
    </source>
</evidence>
<evidence type="ECO:0000313" key="17">
    <source>
        <dbReference type="EMBL" id="KPY37663.1"/>
    </source>
</evidence>
<evidence type="ECO:0000256" key="12">
    <source>
        <dbReference type="ARBA" id="ARBA00023026"/>
    </source>
</evidence>
<evidence type="ECO:0000256" key="7">
    <source>
        <dbReference type="ARBA" id="ARBA00022511"/>
    </source>
</evidence>
<dbReference type="Proteomes" id="UP000050562">
    <property type="component" value="Unassembled WGS sequence"/>
</dbReference>
<dbReference type="PATRIC" id="fig|251707.3.peg.3631"/>
<dbReference type="AlphaFoldDB" id="A0A0P9YT52"/>
<keyword evidence="8" id="KW-0964">Secreted</keyword>
<gene>
    <name evidence="17" type="ORF">ALO52_02736</name>
</gene>
<keyword evidence="10" id="KW-1043">Host membrane</keyword>
<sequence>MQSLSLNSSLQSPTMALVLIRPEASASTSSKALQDVIAQLAQELMQNGQLDQSSPLGKMLAKAMDADGTAGGGLEDIKAALDKLIHEKLGDNFGASADSPAAGAGQPDLMTQVLNGLAKAALNDLLTKQSNGTSFSEDDMPMLTKIAQFMDDNPAQFPTPDAGSWAKELTEDNFLDGDETAQFRAALDIIGQQLGSQQNEAGGMSTGGGLGSPTDSFQDPASDLTTSFNGGSSGEGASSLGKMVGEMVDLGLQSVLSGGGLGSSSFPVRQPGSQPDSVATDFDMGRLLGGLFEKGLEVSLQGSLGSNTGGDLKTSAADIAGMLVQTLMQSRQNQAVA</sequence>
<keyword evidence="9" id="KW-0677">Repeat</keyword>
<protein>
    <recommendedName>
        <fullName evidence="5">Harpin HrpZ</fullName>
    </recommendedName>
</protein>
<reference evidence="17 18" key="1">
    <citation type="submission" date="2015-09" db="EMBL/GenBank/DDBJ databases">
        <title>Genome announcement of multiple Pseudomonas syringae strains.</title>
        <authorList>
            <person name="Thakur S."/>
            <person name="Wang P.W."/>
            <person name="Gong Y."/>
            <person name="Weir B.S."/>
            <person name="Guttman D.S."/>
        </authorList>
    </citation>
    <scope>NUCLEOTIDE SEQUENCE [LARGE SCALE GENOMIC DNA]</scope>
    <source>
        <strain evidence="17 18">ICMP3956</strain>
    </source>
</reference>
<dbReference type="EMBL" id="LJRC01000112">
    <property type="protein sequence ID" value="KPY37663.1"/>
    <property type="molecule type" value="Genomic_DNA"/>
</dbReference>
<comment type="subcellular location">
    <subcellularLocation>
        <location evidence="1">Host cell membrane</location>
    </subcellularLocation>
    <subcellularLocation>
        <location evidence="2">Secreted</location>
    </subcellularLocation>
</comment>
<keyword evidence="11" id="KW-0928">Hypersensitive response elicitation</keyword>
<dbReference type="Pfam" id="PF04877">
    <property type="entry name" value="Harpin"/>
    <property type="match status" value="1"/>
</dbReference>
<keyword evidence="12" id="KW-0843">Virulence</keyword>
<evidence type="ECO:0000256" key="9">
    <source>
        <dbReference type="ARBA" id="ARBA00022737"/>
    </source>
</evidence>
<dbReference type="GO" id="GO:0005576">
    <property type="term" value="C:extracellular region"/>
    <property type="evidence" value="ECO:0007669"/>
    <property type="project" value="UniProtKB-SubCell"/>
</dbReference>
<evidence type="ECO:0000256" key="5">
    <source>
        <dbReference type="ARBA" id="ARBA00018764"/>
    </source>
</evidence>
<evidence type="ECO:0000256" key="13">
    <source>
        <dbReference type="ARBA" id="ARBA00023065"/>
    </source>
</evidence>
<evidence type="ECO:0000256" key="14">
    <source>
        <dbReference type="ARBA" id="ARBA00023136"/>
    </source>
</evidence>
<keyword evidence="14" id="KW-0472">Membrane</keyword>
<evidence type="ECO:0000256" key="8">
    <source>
        <dbReference type="ARBA" id="ARBA00022525"/>
    </source>
</evidence>
<evidence type="ECO:0000256" key="15">
    <source>
        <dbReference type="ARBA" id="ARBA00023303"/>
    </source>
</evidence>
<comment type="caution">
    <text evidence="17">The sequence shown here is derived from an EMBL/GenBank/DDBJ whole genome shotgun (WGS) entry which is preliminary data.</text>
</comment>
<evidence type="ECO:0000256" key="10">
    <source>
        <dbReference type="ARBA" id="ARBA00022870"/>
    </source>
</evidence>
<dbReference type="InterPro" id="IPR006961">
    <property type="entry name" value="HrpN/Z"/>
</dbReference>
<keyword evidence="7" id="KW-1032">Host cell membrane</keyword>
<evidence type="ECO:0000256" key="4">
    <source>
        <dbReference type="ARBA" id="ARBA00011397"/>
    </source>
</evidence>
<evidence type="ECO:0000256" key="1">
    <source>
        <dbReference type="ARBA" id="ARBA00004165"/>
    </source>
</evidence>
<evidence type="ECO:0000256" key="16">
    <source>
        <dbReference type="SAM" id="MobiDB-lite"/>
    </source>
</evidence>
<dbReference type="GO" id="GO:0052040">
    <property type="term" value="P:symbiont-mediated perturbation of host programmed cell death"/>
    <property type="evidence" value="ECO:0007669"/>
    <property type="project" value="UniProtKB-KW"/>
</dbReference>
<accession>A0A0P9YT52</accession>
<evidence type="ECO:0000256" key="11">
    <source>
        <dbReference type="ARBA" id="ARBA00022978"/>
    </source>
</evidence>
<dbReference type="NCBIfam" id="NF045569">
    <property type="entry name" value="T3SSHrpZ"/>
    <property type="match status" value="1"/>
</dbReference>
<proteinExistence type="inferred from homology"/>
<keyword evidence="15" id="KW-0407">Ion channel</keyword>